<organism evidence="1 2">
    <name type="scientific">Neobacillus novalis</name>
    <dbReference type="NCBI Taxonomy" id="220687"/>
    <lineage>
        <taxon>Bacteria</taxon>
        <taxon>Bacillati</taxon>
        <taxon>Bacillota</taxon>
        <taxon>Bacilli</taxon>
        <taxon>Bacillales</taxon>
        <taxon>Bacillaceae</taxon>
        <taxon>Neobacillus</taxon>
    </lineage>
</organism>
<keyword evidence="2" id="KW-1185">Reference proteome</keyword>
<evidence type="ECO:0000313" key="2">
    <source>
        <dbReference type="Proteomes" id="UP001178288"/>
    </source>
</evidence>
<sequence>MRREYIATELCEHELGGIKEATFRRNKKKYLANLRIDNHIDFGKRGRATTYILDSKKKELTEHEKANVEFLEILGCDIGDKDTELLKFILKFILEQDIVPVHAEITHHGNLAGIMKTRGTIGNYVGFLKENNIIAEPMQIPVWIVNPITKRDGTEIYLKRKYDPQTGEVLPTYYQRVVNHIYFDYAKNGIGAHRQRVSKMTHKAIEIAFNNLWPEVLENKIYPLYNQNHKHEYIEAERMKAQSFLIREIGKAFGIYYCVKIEEPIIQPSIKRQLEDYFKQQDNIACVY</sequence>
<reference evidence="1" key="1">
    <citation type="submission" date="2023-05" db="EMBL/GenBank/DDBJ databases">
        <title>Comparative genomics of Bacillaceae isolates and their secondary metabolite potential.</title>
        <authorList>
            <person name="Song L."/>
            <person name="Nielsen L.J."/>
            <person name="Mohite O."/>
            <person name="Xu X."/>
            <person name="Weber T."/>
            <person name="Kovacs A.T."/>
        </authorList>
    </citation>
    <scope>NUCLEOTIDE SEQUENCE</scope>
    <source>
        <strain evidence="1">XLM17</strain>
    </source>
</reference>
<dbReference type="Proteomes" id="UP001178288">
    <property type="component" value="Chromosome"/>
</dbReference>
<gene>
    <name evidence="1" type="ORF">QNH39_07045</name>
</gene>
<accession>A0AA95MTN3</accession>
<dbReference type="EMBL" id="CP126114">
    <property type="protein sequence ID" value="WHY87578.1"/>
    <property type="molecule type" value="Genomic_DNA"/>
</dbReference>
<proteinExistence type="predicted"/>
<evidence type="ECO:0000313" key="1">
    <source>
        <dbReference type="EMBL" id="WHY87578.1"/>
    </source>
</evidence>
<dbReference type="AlphaFoldDB" id="A0AA95MTN3"/>
<name>A0AA95MTN3_9BACI</name>
<dbReference type="RefSeq" id="WP_066083890.1">
    <property type="nucleotide sequence ID" value="NZ_CP126114.1"/>
</dbReference>
<protein>
    <submittedName>
        <fullName evidence="1">Uncharacterized protein</fullName>
    </submittedName>
</protein>
<dbReference type="KEGG" id="nnv:QNH39_07045"/>